<evidence type="ECO:0000313" key="2">
    <source>
        <dbReference type="Proteomes" id="UP001497535"/>
    </source>
</evidence>
<comment type="caution">
    <text evidence="1">The sequence shown here is derived from an EMBL/GenBank/DDBJ whole genome shotgun (WGS) entry which is preliminary data.</text>
</comment>
<sequence length="99" mass="11487">MEIDKRPEQQQPQFNSILNPQPAPNKVDHQKSEQQTMEQQNLQQQNIGLETGKDNALENTEKNMKDLHGVKPKLIPQKLKVMKPYPQVRSLQQYQPPSC</sequence>
<evidence type="ECO:0000313" key="1">
    <source>
        <dbReference type="EMBL" id="CAK5105096.1"/>
    </source>
</evidence>
<dbReference type="Proteomes" id="UP001497535">
    <property type="component" value="Unassembled WGS sequence"/>
</dbReference>
<keyword evidence="2" id="KW-1185">Reference proteome</keyword>
<name>A0ACB1AXN3_MELEN</name>
<reference evidence="1" key="1">
    <citation type="submission" date="2023-11" db="EMBL/GenBank/DDBJ databases">
        <authorList>
            <person name="Poullet M."/>
        </authorList>
    </citation>
    <scope>NUCLEOTIDE SEQUENCE</scope>
    <source>
        <strain evidence="1">E1834</strain>
    </source>
</reference>
<organism evidence="1 2">
    <name type="scientific">Meloidogyne enterolobii</name>
    <name type="common">Root-knot nematode worm</name>
    <name type="synonym">Meloidogyne mayaguensis</name>
    <dbReference type="NCBI Taxonomy" id="390850"/>
    <lineage>
        <taxon>Eukaryota</taxon>
        <taxon>Metazoa</taxon>
        <taxon>Ecdysozoa</taxon>
        <taxon>Nematoda</taxon>
        <taxon>Chromadorea</taxon>
        <taxon>Rhabditida</taxon>
        <taxon>Tylenchina</taxon>
        <taxon>Tylenchomorpha</taxon>
        <taxon>Tylenchoidea</taxon>
        <taxon>Meloidogynidae</taxon>
        <taxon>Meloidogyninae</taxon>
        <taxon>Meloidogyne</taxon>
    </lineage>
</organism>
<gene>
    <name evidence="1" type="ORF">MENTE1834_LOCUS43155</name>
</gene>
<dbReference type="EMBL" id="CAVMJV010000119">
    <property type="protein sequence ID" value="CAK5105096.1"/>
    <property type="molecule type" value="Genomic_DNA"/>
</dbReference>
<accession>A0ACB1AXN3</accession>
<proteinExistence type="predicted"/>
<protein>
    <submittedName>
        <fullName evidence="1">Uncharacterized protein</fullName>
    </submittedName>
</protein>